<evidence type="ECO:0000256" key="1">
    <source>
        <dbReference type="SAM" id="Phobius"/>
    </source>
</evidence>
<gene>
    <name evidence="2" type="ORF">BDV35DRAFT_65974</name>
</gene>
<proteinExistence type="predicted"/>
<accession>A0A5N6H7L2</accession>
<sequence>MDSPKSDSQTNHLKRSQVHLRIKMGEHLWQTHALWLPVASSACWLLMFSTILHSGTNMPFVPTQRHPLRRHLLRPVDVCRCPCFRHVSRESETFVANAPVDCSIESCRDWLWHFLAQHCGSAASIVHGGGDQIRGPDYSTH</sequence>
<name>A0A5N6H7L2_ASPFL</name>
<evidence type="ECO:0000313" key="2">
    <source>
        <dbReference type="EMBL" id="KAB8250542.1"/>
    </source>
</evidence>
<organism evidence="2">
    <name type="scientific">Aspergillus flavus</name>
    <dbReference type="NCBI Taxonomy" id="5059"/>
    <lineage>
        <taxon>Eukaryota</taxon>
        <taxon>Fungi</taxon>
        <taxon>Dikarya</taxon>
        <taxon>Ascomycota</taxon>
        <taxon>Pezizomycotina</taxon>
        <taxon>Eurotiomycetes</taxon>
        <taxon>Eurotiomycetidae</taxon>
        <taxon>Eurotiales</taxon>
        <taxon>Aspergillaceae</taxon>
        <taxon>Aspergillus</taxon>
        <taxon>Aspergillus subgen. Circumdati</taxon>
    </lineage>
</organism>
<dbReference type="Proteomes" id="UP000325434">
    <property type="component" value="Unassembled WGS sequence"/>
</dbReference>
<keyword evidence="1" id="KW-0812">Transmembrane</keyword>
<keyword evidence="1" id="KW-0472">Membrane</keyword>
<reference evidence="2" key="1">
    <citation type="submission" date="2019-04" db="EMBL/GenBank/DDBJ databases">
        <title>Friends and foes A comparative genomics study of 23 Aspergillus species from section Flavi.</title>
        <authorList>
            <consortium name="DOE Joint Genome Institute"/>
            <person name="Kjaerbolling I."/>
            <person name="Vesth T."/>
            <person name="Frisvad J.C."/>
            <person name="Nybo J.L."/>
            <person name="Theobald S."/>
            <person name="Kildgaard S."/>
            <person name="Isbrandt T."/>
            <person name="Kuo A."/>
            <person name="Sato A."/>
            <person name="Lyhne E.K."/>
            <person name="Kogle M.E."/>
            <person name="Wiebenga A."/>
            <person name="Kun R.S."/>
            <person name="Lubbers R.J."/>
            <person name="Makela M.R."/>
            <person name="Barry K."/>
            <person name="Chovatia M."/>
            <person name="Clum A."/>
            <person name="Daum C."/>
            <person name="Haridas S."/>
            <person name="He G."/>
            <person name="LaButti K."/>
            <person name="Lipzen A."/>
            <person name="Mondo S."/>
            <person name="Riley R."/>
            <person name="Salamov A."/>
            <person name="Simmons B.A."/>
            <person name="Magnuson J.K."/>
            <person name="Henrissat B."/>
            <person name="Mortensen U.H."/>
            <person name="Larsen T.O."/>
            <person name="Devries R.P."/>
            <person name="Grigoriev I.V."/>
            <person name="Machida M."/>
            <person name="Baker S.E."/>
            <person name="Andersen M.R."/>
        </authorList>
    </citation>
    <scope>NUCLEOTIDE SEQUENCE [LARGE SCALE GENOMIC DNA]</scope>
    <source>
        <strain evidence="2">CBS 121.62</strain>
    </source>
</reference>
<dbReference type="EMBL" id="ML734564">
    <property type="protein sequence ID" value="KAB8250542.1"/>
    <property type="molecule type" value="Genomic_DNA"/>
</dbReference>
<feature type="transmembrane region" description="Helical" evidence="1">
    <location>
        <begin position="33"/>
        <end position="52"/>
    </location>
</feature>
<keyword evidence="1" id="KW-1133">Transmembrane helix</keyword>
<protein>
    <submittedName>
        <fullName evidence="2">Uncharacterized protein</fullName>
    </submittedName>
</protein>
<dbReference type="AlphaFoldDB" id="A0A5N6H7L2"/>